<dbReference type="EMBL" id="LAZR01001992">
    <property type="protein sequence ID" value="KKN36055.1"/>
    <property type="molecule type" value="Genomic_DNA"/>
</dbReference>
<accession>A0A0F9PWP6</accession>
<protein>
    <submittedName>
        <fullName evidence="1">Uncharacterized protein</fullName>
    </submittedName>
</protein>
<evidence type="ECO:0000313" key="1">
    <source>
        <dbReference type="EMBL" id="KKN36055.1"/>
    </source>
</evidence>
<name>A0A0F9PWP6_9ZZZZ</name>
<proteinExistence type="predicted"/>
<comment type="caution">
    <text evidence="1">The sequence shown here is derived from an EMBL/GenBank/DDBJ whole genome shotgun (WGS) entry which is preliminary data.</text>
</comment>
<sequence length="161" mass="16886">MNRLAMIVLVFTLGVLAILGSGGGGGGGGGSVPQTEIDPPPIESDITITYAWTNPAREIAGLRVWFGHATDFGNMFVLTALDVVETVDFDLTVDLLSSEGDTLCFKLEPVELNGTFGAMSLGVCAPALRGTQAFIDCWESIFTPDITGRCRLGTMGALEVG</sequence>
<gene>
    <name evidence="1" type="ORF">LCGC14_0777500</name>
</gene>
<organism evidence="1">
    <name type="scientific">marine sediment metagenome</name>
    <dbReference type="NCBI Taxonomy" id="412755"/>
    <lineage>
        <taxon>unclassified sequences</taxon>
        <taxon>metagenomes</taxon>
        <taxon>ecological metagenomes</taxon>
    </lineage>
</organism>
<dbReference type="AlphaFoldDB" id="A0A0F9PWP6"/>
<reference evidence="1" key="1">
    <citation type="journal article" date="2015" name="Nature">
        <title>Complex archaea that bridge the gap between prokaryotes and eukaryotes.</title>
        <authorList>
            <person name="Spang A."/>
            <person name="Saw J.H."/>
            <person name="Jorgensen S.L."/>
            <person name="Zaremba-Niedzwiedzka K."/>
            <person name="Martijn J."/>
            <person name="Lind A.E."/>
            <person name="van Eijk R."/>
            <person name="Schleper C."/>
            <person name="Guy L."/>
            <person name="Ettema T.J."/>
        </authorList>
    </citation>
    <scope>NUCLEOTIDE SEQUENCE</scope>
</reference>